<reference evidence="7" key="1">
    <citation type="submission" date="2021-01" db="EMBL/GenBank/DDBJ databases">
        <title>Whole genome shotgun sequence of Dactylosporangium siamense NBRC 106093.</title>
        <authorList>
            <person name="Komaki H."/>
            <person name="Tamura T."/>
        </authorList>
    </citation>
    <scope>NUCLEOTIDE SEQUENCE</scope>
    <source>
        <strain evidence="7">NBRC 106093</strain>
    </source>
</reference>
<evidence type="ECO:0000313" key="8">
    <source>
        <dbReference type="Proteomes" id="UP000660611"/>
    </source>
</evidence>
<keyword evidence="4 6" id="KW-1133">Transmembrane helix</keyword>
<feature type="transmembrane region" description="Helical" evidence="6">
    <location>
        <begin position="390"/>
        <end position="409"/>
    </location>
</feature>
<comment type="subcellular location">
    <subcellularLocation>
        <location evidence="1">Cell membrane</location>
        <topology evidence="1">Multi-pass membrane protein</topology>
    </subcellularLocation>
</comment>
<feature type="transmembrane region" description="Helical" evidence="6">
    <location>
        <begin position="270"/>
        <end position="288"/>
    </location>
</feature>
<dbReference type="AlphaFoldDB" id="A0A919Q2B7"/>
<feature type="transmembrane region" description="Helical" evidence="6">
    <location>
        <begin position="116"/>
        <end position="143"/>
    </location>
</feature>
<dbReference type="InterPro" id="IPR036259">
    <property type="entry name" value="MFS_trans_sf"/>
</dbReference>
<feature type="transmembrane region" description="Helical" evidence="6">
    <location>
        <begin position="55"/>
        <end position="76"/>
    </location>
</feature>
<dbReference type="Proteomes" id="UP000660611">
    <property type="component" value="Unassembled WGS sequence"/>
</dbReference>
<dbReference type="CDD" id="cd06173">
    <property type="entry name" value="MFS_MefA_like"/>
    <property type="match status" value="1"/>
</dbReference>
<evidence type="ECO:0000256" key="2">
    <source>
        <dbReference type="ARBA" id="ARBA00022475"/>
    </source>
</evidence>
<accession>A0A919Q2B7</accession>
<comment type="caution">
    <text evidence="7">The sequence shown here is derived from an EMBL/GenBank/DDBJ whole genome shotgun (WGS) entry which is preliminary data.</text>
</comment>
<keyword evidence="3 6" id="KW-0812">Transmembrane</keyword>
<dbReference type="InterPro" id="IPR001958">
    <property type="entry name" value="Tet-R_TetA/multi-R_MdtG-like"/>
</dbReference>
<feature type="transmembrane region" description="Helical" evidence="6">
    <location>
        <begin position="361"/>
        <end position="384"/>
    </location>
</feature>
<feature type="transmembrane region" description="Helical" evidence="6">
    <location>
        <begin position="321"/>
        <end position="340"/>
    </location>
</feature>
<dbReference type="InterPro" id="IPR011701">
    <property type="entry name" value="MFS"/>
</dbReference>
<dbReference type="Pfam" id="PF07690">
    <property type="entry name" value="MFS_1"/>
    <property type="match status" value="1"/>
</dbReference>
<evidence type="ECO:0000313" key="7">
    <source>
        <dbReference type="EMBL" id="GIG52580.1"/>
    </source>
</evidence>
<name>A0A919Q2B7_9ACTN</name>
<organism evidence="7 8">
    <name type="scientific">Dactylosporangium siamense</name>
    <dbReference type="NCBI Taxonomy" id="685454"/>
    <lineage>
        <taxon>Bacteria</taxon>
        <taxon>Bacillati</taxon>
        <taxon>Actinomycetota</taxon>
        <taxon>Actinomycetes</taxon>
        <taxon>Micromonosporales</taxon>
        <taxon>Micromonosporaceae</taxon>
        <taxon>Dactylosporangium</taxon>
    </lineage>
</organism>
<dbReference type="Gene3D" id="1.20.1250.20">
    <property type="entry name" value="MFS general substrate transporter like domains"/>
    <property type="match status" value="1"/>
</dbReference>
<dbReference type="EMBL" id="BONQ01000183">
    <property type="protein sequence ID" value="GIG52580.1"/>
    <property type="molecule type" value="Genomic_DNA"/>
</dbReference>
<feature type="transmembrane region" description="Helical" evidence="6">
    <location>
        <begin position="88"/>
        <end position="110"/>
    </location>
</feature>
<feature type="transmembrane region" description="Helical" evidence="6">
    <location>
        <begin position="155"/>
        <end position="174"/>
    </location>
</feature>
<dbReference type="GO" id="GO:0022857">
    <property type="term" value="F:transmembrane transporter activity"/>
    <property type="evidence" value="ECO:0007669"/>
    <property type="project" value="InterPro"/>
</dbReference>
<gene>
    <name evidence="7" type="ORF">Dsi01nite_106210</name>
</gene>
<evidence type="ECO:0000256" key="5">
    <source>
        <dbReference type="ARBA" id="ARBA00023136"/>
    </source>
</evidence>
<evidence type="ECO:0000256" key="6">
    <source>
        <dbReference type="SAM" id="Phobius"/>
    </source>
</evidence>
<keyword evidence="2" id="KW-1003">Cell membrane</keyword>
<dbReference type="SUPFAM" id="SSF103473">
    <property type="entry name" value="MFS general substrate transporter"/>
    <property type="match status" value="1"/>
</dbReference>
<feature type="transmembrane region" description="Helical" evidence="6">
    <location>
        <begin position="236"/>
        <end position="258"/>
    </location>
</feature>
<dbReference type="PRINTS" id="PR01035">
    <property type="entry name" value="TCRTETA"/>
</dbReference>
<keyword evidence="8" id="KW-1185">Reference proteome</keyword>
<evidence type="ECO:0000256" key="4">
    <source>
        <dbReference type="ARBA" id="ARBA00022989"/>
    </source>
</evidence>
<protein>
    <submittedName>
        <fullName evidence="7">MFS transporter</fullName>
    </submittedName>
</protein>
<dbReference type="PANTHER" id="PTHR23513:SF6">
    <property type="entry name" value="MAJOR FACILITATOR SUPERFAMILY ASSOCIATED DOMAIN-CONTAINING PROTEIN"/>
    <property type="match status" value="1"/>
</dbReference>
<dbReference type="PANTHER" id="PTHR23513">
    <property type="entry name" value="INTEGRAL MEMBRANE EFFLUX PROTEIN-RELATED"/>
    <property type="match status" value="1"/>
</dbReference>
<keyword evidence="5 6" id="KW-0472">Membrane</keyword>
<dbReference type="GO" id="GO:0005886">
    <property type="term" value="C:plasma membrane"/>
    <property type="evidence" value="ECO:0007669"/>
    <property type="project" value="UniProtKB-SubCell"/>
</dbReference>
<dbReference type="RefSeq" id="WP_203854170.1">
    <property type="nucleotide sequence ID" value="NZ_BAAAVW010000025.1"/>
</dbReference>
<evidence type="ECO:0000256" key="1">
    <source>
        <dbReference type="ARBA" id="ARBA00004651"/>
    </source>
</evidence>
<sequence>MTRSGIDPHQAAGPVPLRRNRDFGIFWTVQALSTFGSSFSLVAIPLLVLHATGSVAQMGLITGLAGAGTVASGLFAGVLVDRVDRRRLMIWCDLARLLLYAAVPAVWWTAGEQLWLLYPVIAAAAVFTMVFDVACSAAVPNIVSREQITAANSRLQATYGAGFVLGPMAAGLIAGLAGPVTAIAVDAATFGVSVVGLLLIRLRPSTTDPAAGPAAAVWRDLAVGVRFLWHTPVLRAITLLYTPVTFLSLGLVDVFIYYVRHDLGQGDRVVGGLLGAASVGAIVAALITPAVRRRLGFGPAWLAAYLACGVAIAAAGLVFNLVVVVVAAVAFAFGETMAAISSASLRQTVTPDHLLGRVTAGFWMVHHAFGPVGALVLTASVAHVGVHGPLIAVGVSFLVVVAAGLCTPLRSRHLTPARFPAPAPADR</sequence>
<feature type="transmembrane region" description="Helical" evidence="6">
    <location>
        <begin position="25"/>
        <end position="49"/>
    </location>
</feature>
<proteinExistence type="predicted"/>
<evidence type="ECO:0000256" key="3">
    <source>
        <dbReference type="ARBA" id="ARBA00022692"/>
    </source>
</evidence>